<accession>A0ACB9JV72</accession>
<reference evidence="1 2" key="2">
    <citation type="journal article" date="2022" name="Mol. Ecol. Resour.">
        <title>The genomes of chicory, endive, great burdock and yacon provide insights into Asteraceae paleo-polyploidization history and plant inulin production.</title>
        <authorList>
            <person name="Fan W."/>
            <person name="Wang S."/>
            <person name="Wang H."/>
            <person name="Wang A."/>
            <person name="Jiang F."/>
            <person name="Liu H."/>
            <person name="Zhao H."/>
            <person name="Xu D."/>
            <person name="Zhang Y."/>
        </authorList>
    </citation>
    <scope>NUCLEOTIDE SEQUENCE [LARGE SCALE GENOMIC DNA]</scope>
    <source>
        <strain evidence="2">cv. Yunnan</strain>
        <tissue evidence="1">Leaves</tissue>
    </source>
</reference>
<evidence type="ECO:0000313" key="1">
    <source>
        <dbReference type="EMBL" id="KAI3823833.1"/>
    </source>
</evidence>
<gene>
    <name evidence="1" type="ORF">L1987_05277</name>
</gene>
<dbReference type="Proteomes" id="UP001056120">
    <property type="component" value="Linkage Group LG02"/>
</dbReference>
<keyword evidence="2" id="KW-1185">Reference proteome</keyword>
<evidence type="ECO:0000313" key="2">
    <source>
        <dbReference type="Proteomes" id="UP001056120"/>
    </source>
</evidence>
<comment type="caution">
    <text evidence="1">The sequence shown here is derived from an EMBL/GenBank/DDBJ whole genome shotgun (WGS) entry which is preliminary data.</text>
</comment>
<sequence length="80" mass="9085">MGIIDLDAKKWPDAPVDDASSYYKVPFSNVVYIEQADFRMKDYYGLAPGKAVLLRAFSCLKVEVRLLDKLFCSEVGDFIK</sequence>
<dbReference type="EMBL" id="CM042019">
    <property type="protein sequence ID" value="KAI3823833.1"/>
    <property type="molecule type" value="Genomic_DNA"/>
</dbReference>
<organism evidence="1 2">
    <name type="scientific">Smallanthus sonchifolius</name>
    <dbReference type="NCBI Taxonomy" id="185202"/>
    <lineage>
        <taxon>Eukaryota</taxon>
        <taxon>Viridiplantae</taxon>
        <taxon>Streptophyta</taxon>
        <taxon>Embryophyta</taxon>
        <taxon>Tracheophyta</taxon>
        <taxon>Spermatophyta</taxon>
        <taxon>Magnoliopsida</taxon>
        <taxon>eudicotyledons</taxon>
        <taxon>Gunneridae</taxon>
        <taxon>Pentapetalae</taxon>
        <taxon>asterids</taxon>
        <taxon>campanulids</taxon>
        <taxon>Asterales</taxon>
        <taxon>Asteraceae</taxon>
        <taxon>Asteroideae</taxon>
        <taxon>Heliantheae alliance</taxon>
        <taxon>Millerieae</taxon>
        <taxon>Smallanthus</taxon>
    </lineage>
</organism>
<protein>
    <submittedName>
        <fullName evidence="1">Uncharacterized protein</fullName>
    </submittedName>
</protein>
<name>A0ACB9JV72_9ASTR</name>
<proteinExistence type="predicted"/>
<reference evidence="2" key="1">
    <citation type="journal article" date="2022" name="Mol. Ecol. Resour.">
        <title>The genomes of chicory, endive, great burdock and yacon provide insights into Asteraceae palaeo-polyploidization history and plant inulin production.</title>
        <authorList>
            <person name="Fan W."/>
            <person name="Wang S."/>
            <person name="Wang H."/>
            <person name="Wang A."/>
            <person name="Jiang F."/>
            <person name="Liu H."/>
            <person name="Zhao H."/>
            <person name="Xu D."/>
            <person name="Zhang Y."/>
        </authorList>
    </citation>
    <scope>NUCLEOTIDE SEQUENCE [LARGE SCALE GENOMIC DNA]</scope>
    <source>
        <strain evidence="2">cv. Yunnan</strain>
    </source>
</reference>